<name>A0A1I1UNU9_9BURK</name>
<sequence length="51" mass="5543">MEGFLPPADASGALERPPVHDRGRPRARPQPRCFAKNASVRSRAVSAEGWS</sequence>
<dbReference type="Proteomes" id="UP000199517">
    <property type="component" value="Unassembled WGS sequence"/>
</dbReference>
<evidence type="ECO:0000313" key="2">
    <source>
        <dbReference type="EMBL" id="SFD69660.1"/>
    </source>
</evidence>
<accession>A0A1I1UNU9</accession>
<proteinExistence type="predicted"/>
<keyword evidence="3" id="KW-1185">Reference proteome</keyword>
<reference evidence="3" key="1">
    <citation type="submission" date="2016-10" db="EMBL/GenBank/DDBJ databases">
        <authorList>
            <person name="Varghese N."/>
            <person name="Submissions S."/>
        </authorList>
    </citation>
    <scope>NUCLEOTIDE SEQUENCE [LARGE SCALE GENOMIC DNA]</scope>
    <source>
        <strain evidence="3">DSM 7481</strain>
    </source>
</reference>
<protein>
    <submittedName>
        <fullName evidence="2">Uncharacterized protein</fullName>
    </submittedName>
</protein>
<evidence type="ECO:0000256" key="1">
    <source>
        <dbReference type="SAM" id="MobiDB-lite"/>
    </source>
</evidence>
<feature type="region of interest" description="Disordered" evidence="1">
    <location>
        <begin position="1"/>
        <end position="51"/>
    </location>
</feature>
<organism evidence="2 3">
    <name type="scientific">Paracidovorax konjaci</name>
    <dbReference type="NCBI Taxonomy" id="32040"/>
    <lineage>
        <taxon>Bacteria</taxon>
        <taxon>Pseudomonadati</taxon>
        <taxon>Pseudomonadota</taxon>
        <taxon>Betaproteobacteria</taxon>
        <taxon>Burkholderiales</taxon>
        <taxon>Comamonadaceae</taxon>
        <taxon>Paracidovorax</taxon>
    </lineage>
</organism>
<dbReference type="EMBL" id="FOMQ01000005">
    <property type="protein sequence ID" value="SFD69660.1"/>
    <property type="molecule type" value="Genomic_DNA"/>
</dbReference>
<evidence type="ECO:0000313" key="3">
    <source>
        <dbReference type="Proteomes" id="UP000199517"/>
    </source>
</evidence>
<gene>
    <name evidence="2" type="ORF">SAMN04489710_10516</name>
</gene>
<dbReference type="AlphaFoldDB" id="A0A1I1UNU9"/>